<dbReference type="EMBL" id="JANBPT010000086">
    <property type="protein sequence ID" value="KAJ1928145.1"/>
    <property type="molecule type" value="Genomic_DNA"/>
</dbReference>
<dbReference type="Proteomes" id="UP001150569">
    <property type="component" value="Unassembled WGS sequence"/>
</dbReference>
<name>A0A9W8AHP2_9FUNG</name>
<sequence length="75" mass="8618">MAHLENLEVDIVGFIEKDRHKERSLVRIKAIRRRVASLHSNVMAAIDDTSEDSGLTCDDRNDDAFTRANRSADYW</sequence>
<dbReference type="AlphaFoldDB" id="A0A9W8AHP2"/>
<reference evidence="1" key="1">
    <citation type="submission" date="2022-07" db="EMBL/GenBank/DDBJ databases">
        <title>Phylogenomic reconstructions and comparative analyses of Kickxellomycotina fungi.</title>
        <authorList>
            <person name="Reynolds N.K."/>
            <person name="Stajich J.E."/>
            <person name="Barry K."/>
            <person name="Grigoriev I.V."/>
            <person name="Crous P."/>
            <person name="Smith M.E."/>
        </authorList>
    </citation>
    <scope>NUCLEOTIDE SEQUENCE</scope>
    <source>
        <strain evidence="1">RSA 861</strain>
    </source>
</reference>
<evidence type="ECO:0000313" key="2">
    <source>
        <dbReference type="Proteomes" id="UP001150569"/>
    </source>
</evidence>
<accession>A0A9W8AHP2</accession>
<organism evidence="1 2">
    <name type="scientific">Tieghemiomyces parasiticus</name>
    <dbReference type="NCBI Taxonomy" id="78921"/>
    <lineage>
        <taxon>Eukaryota</taxon>
        <taxon>Fungi</taxon>
        <taxon>Fungi incertae sedis</taxon>
        <taxon>Zoopagomycota</taxon>
        <taxon>Kickxellomycotina</taxon>
        <taxon>Dimargaritomycetes</taxon>
        <taxon>Dimargaritales</taxon>
        <taxon>Dimargaritaceae</taxon>
        <taxon>Tieghemiomyces</taxon>
    </lineage>
</organism>
<evidence type="ECO:0000313" key="1">
    <source>
        <dbReference type="EMBL" id="KAJ1928145.1"/>
    </source>
</evidence>
<gene>
    <name evidence="1" type="ORF">IWQ60_002312</name>
</gene>
<keyword evidence="2" id="KW-1185">Reference proteome</keyword>
<comment type="caution">
    <text evidence="1">The sequence shown here is derived from an EMBL/GenBank/DDBJ whole genome shotgun (WGS) entry which is preliminary data.</text>
</comment>
<proteinExistence type="predicted"/>
<protein>
    <submittedName>
        <fullName evidence="1">Uncharacterized protein</fullName>
    </submittedName>
</protein>